<accession>A0A9W7C099</accession>
<dbReference type="Gene3D" id="3.30.1140.40">
    <property type="entry name" value="Tctex-1"/>
    <property type="match status" value="1"/>
</dbReference>
<dbReference type="InterPro" id="IPR038586">
    <property type="entry name" value="Tctex-1-like_sf"/>
</dbReference>
<dbReference type="PANTHER" id="PTHR21255:SF4">
    <property type="entry name" value="DYNEIN LIGHT CHAIN TCTEX-TYPE"/>
    <property type="match status" value="1"/>
</dbReference>
<proteinExistence type="predicted"/>
<reference evidence="2" key="1">
    <citation type="journal article" date="2023" name="Commun. Biol.">
        <title>Genome analysis of Parmales, the sister group of diatoms, reveals the evolutionary specialization of diatoms from phago-mixotrophs to photoautotrophs.</title>
        <authorList>
            <person name="Ban H."/>
            <person name="Sato S."/>
            <person name="Yoshikawa S."/>
            <person name="Yamada K."/>
            <person name="Nakamura Y."/>
            <person name="Ichinomiya M."/>
            <person name="Sato N."/>
            <person name="Blanc-Mathieu R."/>
            <person name="Endo H."/>
            <person name="Kuwata A."/>
            <person name="Ogata H."/>
        </authorList>
    </citation>
    <scope>NUCLEOTIDE SEQUENCE [LARGE SCALE GENOMIC DNA]</scope>
</reference>
<dbReference type="PANTHER" id="PTHR21255">
    <property type="entry name" value="T-COMPLEX-ASSOCIATED-TESTIS-EXPRESSED 1/ DYNEIN LIGHT CHAIN"/>
    <property type="match status" value="1"/>
</dbReference>
<dbReference type="GO" id="GO:0005737">
    <property type="term" value="C:cytoplasm"/>
    <property type="evidence" value="ECO:0007669"/>
    <property type="project" value="TreeGrafter"/>
</dbReference>
<dbReference type="Pfam" id="PF03645">
    <property type="entry name" value="Tctex-1"/>
    <property type="match status" value="1"/>
</dbReference>
<dbReference type="InterPro" id="IPR005334">
    <property type="entry name" value="Tctex-1-like"/>
</dbReference>
<sequence length="122" mass="13132">MPPSSSAPDNSSCYNFPALIDFAESVIQDSIVNTLEGKEYDDKRVSTQTNSINSDISKQLSASCPNFKYLVSTLIVKTSEDKPANIVQSVGGTWTEGCDGVVDLTWESESMSCVVTVIGVLQ</sequence>
<dbReference type="EMBL" id="BLQM01000637">
    <property type="protein sequence ID" value="GMH95918.1"/>
    <property type="molecule type" value="Genomic_DNA"/>
</dbReference>
<evidence type="ECO:0000313" key="1">
    <source>
        <dbReference type="EMBL" id="GMH95918.1"/>
    </source>
</evidence>
<dbReference type="CDD" id="cd21455">
    <property type="entry name" value="DLC-like_DYNLT1_DYNLT3"/>
    <property type="match status" value="1"/>
</dbReference>
<dbReference type="GO" id="GO:0045505">
    <property type="term" value="F:dynein intermediate chain binding"/>
    <property type="evidence" value="ECO:0007669"/>
    <property type="project" value="TreeGrafter"/>
</dbReference>
<gene>
    <name evidence="1" type="ORF">TL16_g13252</name>
</gene>
<dbReference type="AlphaFoldDB" id="A0A9W7C099"/>
<evidence type="ECO:0008006" key="3">
    <source>
        <dbReference type="Google" id="ProtNLM"/>
    </source>
</evidence>
<organism evidence="1 2">
    <name type="scientific">Triparma laevis f. inornata</name>
    <dbReference type="NCBI Taxonomy" id="1714386"/>
    <lineage>
        <taxon>Eukaryota</taxon>
        <taxon>Sar</taxon>
        <taxon>Stramenopiles</taxon>
        <taxon>Ochrophyta</taxon>
        <taxon>Bolidophyceae</taxon>
        <taxon>Parmales</taxon>
        <taxon>Triparmaceae</taxon>
        <taxon>Triparma</taxon>
    </lineage>
</organism>
<comment type="caution">
    <text evidence="1">The sequence shown here is derived from an EMBL/GenBank/DDBJ whole genome shotgun (WGS) entry which is preliminary data.</text>
</comment>
<dbReference type="Proteomes" id="UP001162640">
    <property type="component" value="Unassembled WGS sequence"/>
</dbReference>
<protein>
    <recommendedName>
        <fullName evidence="3">Topoisomerase I damage affected protein 2</fullName>
    </recommendedName>
</protein>
<evidence type="ECO:0000313" key="2">
    <source>
        <dbReference type="Proteomes" id="UP001162640"/>
    </source>
</evidence>
<dbReference type="GO" id="GO:0005868">
    <property type="term" value="C:cytoplasmic dynein complex"/>
    <property type="evidence" value="ECO:0007669"/>
    <property type="project" value="TreeGrafter"/>
</dbReference>
<name>A0A9W7C099_9STRA</name>
<dbReference type="GO" id="GO:0007018">
    <property type="term" value="P:microtubule-based movement"/>
    <property type="evidence" value="ECO:0007669"/>
    <property type="project" value="TreeGrafter"/>
</dbReference>